<keyword evidence="1" id="KW-0472">Membrane</keyword>
<dbReference type="HOGENOM" id="CLU_1701877_0_0_5"/>
<keyword evidence="1" id="KW-0812">Transmembrane</keyword>
<evidence type="ECO:0000313" key="3">
    <source>
        <dbReference type="EMBL" id="AHB49497.1"/>
    </source>
</evidence>
<dbReference type="NCBIfam" id="TIGR03647">
    <property type="entry name" value="Na_symport_sm"/>
    <property type="match status" value="1"/>
</dbReference>
<reference evidence="3 4" key="1">
    <citation type="journal article" date="2014" name="Genome Announc.">
        <title>Complete Genome Sequence of Hyphomicrobium nitrativorans Strain NL23, a Denitrifying Bacterium Isolated from Biofilm of a Methanol-Fed Denitrification System Treating Seawater at the Montreal Biodome.</title>
        <authorList>
            <person name="Martineau C."/>
            <person name="Villeneuve C."/>
            <person name="Mauffrey F."/>
            <person name="Villemur R."/>
        </authorList>
    </citation>
    <scope>NUCLEOTIDE SEQUENCE [LARGE SCALE GENOMIC DNA]</scope>
    <source>
        <strain evidence="3">NL23</strain>
    </source>
</reference>
<evidence type="ECO:0000256" key="1">
    <source>
        <dbReference type="SAM" id="Phobius"/>
    </source>
</evidence>
<feature type="transmembrane region" description="Helical" evidence="1">
    <location>
        <begin position="44"/>
        <end position="67"/>
    </location>
</feature>
<dbReference type="STRING" id="1029756.W911_15575"/>
<proteinExistence type="predicted"/>
<dbReference type="EMBL" id="CP006912">
    <property type="protein sequence ID" value="AHB49497.1"/>
    <property type="molecule type" value="Genomic_DNA"/>
</dbReference>
<sequence length="154" mass="16014">MSPRVKALGADVIEIGLGFLLVAGALALAAGAFGIVVAPAGVDLYPLFGAIGTGLVLAAGVLLVAAGRTRRAIAHRPERRHALRSARLTSVALLLVAGLTIGLFLSPGPFNLVRVGGFPMGYYFAAQGALVALVILAFWWAGRQNRIDAEERRS</sequence>
<accession>V5SG68</accession>
<feature type="domain" description="Sodium symporter small subunit" evidence="2">
    <location>
        <begin position="84"/>
        <end position="150"/>
    </location>
</feature>
<keyword evidence="4" id="KW-1185">Reference proteome</keyword>
<dbReference type="InterPro" id="IPR019886">
    <property type="entry name" value="Na_symporter_ssu"/>
</dbReference>
<dbReference type="Pfam" id="PF13937">
    <property type="entry name" value="DUF4212"/>
    <property type="match status" value="1"/>
</dbReference>
<keyword evidence="1" id="KW-1133">Transmembrane helix</keyword>
<dbReference type="Proteomes" id="UP000018542">
    <property type="component" value="Chromosome"/>
</dbReference>
<protein>
    <submittedName>
        <fullName evidence="3">Membrane protein</fullName>
    </submittedName>
</protein>
<dbReference type="PATRIC" id="fig|1029756.8.peg.3245"/>
<feature type="transmembrane region" description="Helical" evidence="1">
    <location>
        <begin position="88"/>
        <end position="110"/>
    </location>
</feature>
<gene>
    <name evidence="3" type="ORF">W911_15575</name>
</gene>
<evidence type="ECO:0000259" key="2">
    <source>
        <dbReference type="Pfam" id="PF13937"/>
    </source>
</evidence>
<name>V5SG68_9HYPH</name>
<organism evidence="3 4">
    <name type="scientific">Hyphomicrobium nitrativorans NL23</name>
    <dbReference type="NCBI Taxonomy" id="1029756"/>
    <lineage>
        <taxon>Bacteria</taxon>
        <taxon>Pseudomonadati</taxon>
        <taxon>Pseudomonadota</taxon>
        <taxon>Alphaproteobacteria</taxon>
        <taxon>Hyphomicrobiales</taxon>
        <taxon>Hyphomicrobiaceae</taxon>
        <taxon>Hyphomicrobium</taxon>
    </lineage>
</organism>
<dbReference type="AlphaFoldDB" id="V5SG68"/>
<feature type="transmembrane region" description="Helical" evidence="1">
    <location>
        <begin position="12"/>
        <end position="38"/>
    </location>
</feature>
<dbReference type="KEGG" id="hni:W911_15575"/>
<feature type="transmembrane region" description="Helical" evidence="1">
    <location>
        <begin position="122"/>
        <end position="142"/>
    </location>
</feature>
<evidence type="ECO:0000313" key="4">
    <source>
        <dbReference type="Proteomes" id="UP000018542"/>
    </source>
</evidence>